<dbReference type="PANTHER" id="PTHR11122">
    <property type="entry name" value="APOSPORY-ASSOCIATED PROTEIN C-RELATED"/>
    <property type="match status" value="1"/>
</dbReference>
<dbReference type="GO" id="GO:0005975">
    <property type="term" value="P:carbohydrate metabolic process"/>
    <property type="evidence" value="ECO:0007669"/>
    <property type="project" value="InterPro"/>
</dbReference>
<dbReference type="AlphaFoldDB" id="A0A9D5R9I2"/>
<dbReference type="GO" id="GO:0030246">
    <property type="term" value="F:carbohydrate binding"/>
    <property type="evidence" value="ECO:0007669"/>
    <property type="project" value="InterPro"/>
</dbReference>
<proteinExistence type="predicted"/>
<dbReference type="InterPro" id="IPR037481">
    <property type="entry name" value="LacX"/>
</dbReference>
<dbReference type="SUPFAM" id="SSF74650">
    <property type="entry name" value="Galactose mutarotase-like"/>
    <property type="match status" value="1"/>
</dbReference>
<evidence type="ECO:0000313" key="1">
    <source>
        <dbReference type="EMBL" id="MBE5041110.1"/>
    </source>
</evidence>
<dbReference type="Pfam" id="PF01263">
    <property type="entry name" value="Aldose_epim"/>
    <property type="match status" value="1"/>
</dbReference>
<protein>
    <submittedName>
        <fullName evidence="1">Aldose 1-epimerase family protein</fullName>
    </submittedName>
</protein>
<sequence length="293" mass="33318">MTQTIQSGNVSAVIDLLGGQLLSFEKDGKEYIWQRNPKYWGSCAPLLFPVIARLKDKKLTVHGKDYPMTMHGFVRDSMLQIAEKSENSVTMFMTNTPETEKLYPFHFRFSVTFTLEGDKLTTSFAIENTGKEEMLFCLGGHPAFNVPIAAGEQFTDYQLEFEKEEILESNHVNDDESISASKKDMILDSGRILPLKRNLFNNDAMIFENIESRRVDLVHKTTGKGIRFCYPDFTTLAVWTRGEPSDAPYVCLEPWLGMGFRDNETSDLEQKYDVQHLMPGSVFTASFSAEIID</sequence>
<dbReference type="InterPro" id="IPR014718">
    <property type="entry name" value="GH-type_carb-bd"/>
</dbReference>
<dbReference type="Proteomes" id="UP000806542">
    <property type="component" value="Unassembled WGS sequence"/>
</dbReference>
<dbReference type="GO" id="GO:0016853">
    <property type="term" value="F:isomerase activity"/>
    <property type="evidence" value="ECO:0007669"/>
    <property type="project" value="InterPro"/>
</dbReference>
<organism evidence="1 2">
    <name type="scientific">Ructibacterium gallinarum</name>
    <dbReference type="NCBI Taxonomy" id="2779355"/>
    <lineage>
        <taxon>Bacteria</taxon>
        <taxon>Bacillati</taxon>
        <taxon>Bacillota</taxon>
        <taxon>Clostridia</taxon>
        <taxon>Eubacteriales</taxon>
        <taxon>Oscillospiraceae</taxon>
        <taxon>Ructibacterium</taxon>
    </lineage>
</organism>
<gene>
    <name evidence="1" type="ORF">INF28_11650</name>
</gene>
<dbReference type="InterPro" id="IPR008183">
    <property type="entry name" value="Aldose_1/G6P_1-epimerase"/>
</dbReference>
<dbReference type="PANTHER" id="PTHR11122:SF13">
    <property type="entry name" value="GLUCOSE-6-PHOSPHATE 1-EPIMERASE"/>
    <property type="match status" value="1"/>
</dbReference>
<dbReference type="InterPro" id="IPR011013">
    <property type="entry name" value="Gal_mutarotase_sf_dom"/>
</dbReference>
<keyword evidence="2" id="KW-1185">Reference proteome</keyword>
<dbReference type="Gene3D" id="2.70.98.10">
    <property type="match status" value="1"/>
</dbReference>
<comment type="caution">
    <text evidence="1">The sequence shown here is derived from an EMBL/GenBank/DDBJ whole genome shotgun (WGS) entry which is preliminary data.</text>
</comment>
<evidence type="ECO:0000313" key="2">
    <source>
        <dbReference type="Proteomes" id="UP000806542"/>
    </source>
</evidence>
<dbReference type="CDD" id="cd09024">
    <property type="entry name" value="Aldose_epim_lacX"/>
    <property type="match status" value="1"/>
</dbReference>
<dbReference type="RefSeq" id="WP_226393647.1">
    <property type="nucleotide sequence ID" value="NZ_JADCKB010000035.1"/>
</dbReference>
<accession>A0A9D5R9I2</accession>
<reference evidence="1" key="1">
    <citation type="submission" date="2020-10" db="EMBL/GenBank/DDBJ databases">
        <title>ChiBAC.</title>
        <authorList>
            <person name="Zenner C."/>
            <person name="Hitch T.C.A."/>
            <person name="Clavel T."/>
        </authorList>
    </citation>
    <scope>NUCLEOTIDE SEQUENCE</scope>
    <source>
        <strain evidence="1">DSM 107454</strain>
    </source>
</reference>
<name>A0A9D5R9I2_9FIRM</name>
<dbReference type="EMBL" id="JADCKB010000035">
    <property type="protein sequence ID" value="MBE5041110.1"/>
    <property type="molecule type" value="Genomic_DNA"/>
</dbReference>